<dbReference type="EC" id="3.5.4.27" evidence="3"/>
<dbReference type="Pfam" id="PF02289">
    <property type="entry name" value="MCH"/>
    <property type="match status" value="1"/>
</dbReference>
<evidence type="ECO:0000256" key="2">
    <source>
        <dbReference type="ARBA" id="ARBA00006902"/>
    </source>
</evidence>
<evidence type="ECO:0000256" key="4">
    <source>
        <dbReference type="ARBA" id="ARBA00020597"/>
    </source>
</evidence>
<evidence type="ECO:0000256" key="1">
    <source>
        <dbReference type="ARBA" id="ARBA00004496"/>
    </source>
</evidence>
<comment type="similarity">
    <text evidence="2">Belongs to the MCH family.</text>
</comment>
<name>A0A098E8R3_9ZZZZ</name>
<reference evidence="10" key="1">
    <citation type="submission" date="2014-09" db="EMBL/GenBank/DDBJ databases">
        <authorList>
            <person name="Probst J Alexander"/>
        </authorList>
    </citation>
    <scope>NUCLEOTIDE SEQUENCE</scope>
</reference>
<dbReference type="GO" id="GO:0018759">
    <property type="term" value="F:methenyltetrahydromethanopterin cyclohydrolase activity"/>
    <property type="evidence" value="ECO:0007669"/>
    <property type="project" value="UniProtKB-EC"/>
</dbReference>
<dbReference type="GO" id="GO:0006730">
    <property type="term" value="P:one-carbon metabolic process"/>
    <property type="evidence" value="ECO:0007669"/>
    <property type="project" value="UniProtKB-KW"/>
</dbReference>
<evidence type="ECO:0000256" key="9">
    <source>
        <dbReference type="ARBA" id="ARBA00048684"/>
    </source>
</evidence>
<dbReference type="EMBL" id="CCXY01000086">
    <property type="protein sequence ID" value="CEG11899.1"/>
    <property type="molecule type" value="Genomic_DNA"/>
</dbReference>
<dbReference type="GO" id="GO:0005737">
    <property type="term" value="C:cytoplasm"/>
    <property type="evidence" value="ECO:0007669"/>
    <property type="project" value="UniProtKB-SubCell"/>
</dbReference>
<evidence type="ECO:0000256" key="5">
    <source>
        <dbReference type="ARBA" id="ARBA00022490"/>
    </source>
</evidence>
<evidence type="ECO:0000313" key="10">
    <source>
        <dbReference type="EMBL" id="CEG11899.1"/>
    </source>
</evidence>
<keyword evidence="5" id="KW-0963">Cytoplasm</keyword>
<organism evidence="10">
    <name type="scientific">groundwater metagenome</name>
    <dbReference type="NCBI Taxonomy" id="717931"/>
    <lineage>
        <taxon>unclassified sequences</taxon>
        <taxon>metagenomes</taxon>
        <taxon>ecological metagenomes</taxon>
    </lineage>
</organism>
<proteinExistence type="inferred from homology"/>
<evidence type="ECO:0000256" key="7">
    <source>
        <dbReference type="ARBA" id="ARBA00022801"/>
    </source>
</evidence>
<evidence type="ECO:0000256" key="8">
    <source>
        <dbReference type="ARBA" id="ARBA00030468"/>
    </source>
</evidence>
<dbReference type="Gene3D" id="3.30.1030.10">
    <property type="entry name" value="Methenyltetrahydromethanopterin Cyclohydrolase, Chain A, domain 2"/>
    <property type="match status" value="1"/>
</dbReference>
<comment type="catalytic activity">
    <reaction evidence="9">
        <text>5,10-methenyl-5,6,7,8-tetrahydromethanopterin + H2O = N(5)-formyl-5,6,7,8-tetrahydromethanopterin + H(+)</text>
        <dbReference type="Rhea" id="RHEA:19053"/>
        <dbReference type="ChEBI" id="CHEBI:15377"/>
        <dbReference type="ChEBI" id="CHEBI:15378"/>
        <dbReference type="ChEBI" id="CHEBI:58018"/>
        <dbReference type="ChEBI" id="CHEBI:58337"/>
        <dbReference type="EC" id="3.5.4.27"/>
    </reaction>
</comment>
<sequence length="308" mass="33722">MNLKVNEKAYELLDTIETERKIIKVEKNENSEAIGEVIILDMGVTDKTKDVGDNVEYGITTAEAAMGGLGKISIRDNKIYVSIPEHPSIATLSCQMAGWRFKINDTIAIGSGPAKMAAIVPKETINRIGYFESPEKAALLLETNIMPNEETARKILEKTKAKKVIVGAFRGDSMVGLINVLARVVEMGFYRMDYLKFDTNKASSGEGFAPIPTLNTDIMYTSNDALIYGADVTINVNGWDENLTDKISSSSSPAYGRPFKDIFTEAGGDFYKIDLGIFAPAKITIVDTKNNKGYVSGHINDEIIGKIL</sequence>
<evidence type="ECO:0000256" key="6">
    <source>
        <dbReference type="ARBA" id="ARBA00022563"/>
    </source>
</evidence>
<evidence type="ECO:0000256" key="3">
    <source>
        <dbReference type="ARBA" id="ARBA00012765"/>
    </source>
</evidence>
<protein>
    <recommendedName>
        <fullName evidence="4">Methenyltetrahydromethanopterin cyclohydrolase</fullName>
        <ecNumber evidence="3">3.5.4.27</ecNumber>
    </recommendedName>
    <alternativeName>
        <fullName evidence="8">Methenyl-H4MPT cyclohydrolase</fullName>
    </alternativeName>
</protein>
<gene>
    <name evidence="10" type="ORF">MSIBF_A1760021</name>
</gene>
<keyword evidence="7 10" id="KW-0378">Hydrolase</keyword>
<dbReference type="AlphaFoldDB" id="A0A098E8R3"/>
<dbReference type="Gene3D" id="3.10.340.11">
    <property type="entry name" value="Methenyltetrahydromethanopterin Cyclohydrolase, Chain A, domain 1"/>
    <property type="match status" value="1"/>
</dbReference>
<dbReference type="InterPro" id="IPR003209">
    <property type="entry name" value="METHMP_CycHdrlase"/>
</dbReference>
<keyword evidence="6" id="KW-0554">One-carbon metabolism</keyword>
<comment type="subcellular location">
    <subcellularLocation>
        <location evidence="1">Cytoplasm</location>
    </subcellularLocation>
</comment>
<accession>A0A098E8R3</accession>
<dbReference type="SUPFAM" id="SSF56199">
    <property type="entry name" value="Methenyltetrahydromethanopterin cyclohydrolase"/>
    <property type="match status" value="1"/>
</dbReference>